<dbReference type="SMART" id="SM00530">
    <property type="entry name" value="HTH_XRE"/>
    <property type="match status" value="1"/>
</dbReference>
<evidence type="ECO:0000259" key="1">
    <source>
        <dbReference type="PROSITE" id="PS50943"/>
    </source>
</evidence>
<dbReference type="EMBL" id="CP098755">
    <property type="protein sequence ID" value="USG65196.1"/>
    <property type="molecule type" value="Genomic_DNA"/>
</dbReference>
<proteinExistence type="predicted"/>
<evidence type="ECO:0000313" key="2">
    <source>
        <dbReference type="EMBL" id="USG65196.1"/>
    </source>
</evidence>
<reference evidence="2" key="1">
    <citation type="submission" date="2022-06" db="EMBL/GenBank/DDBJ databases">
        <title>Genome sequencing of Brevibacillus sp. BB3-R1.</title>
        <authorList>
            <person name="Heo J."/>
            <person name="Lee D."/>
            <person name="Won M."/>
            <person name="Han B.-H."/>
            <person name="Hong S.-B."/>
            <person name="Kwon S.-W."/>
        </authorList>
    </citation>
    <scope>NUCLEOTIDE SEQUENCE</scope>
    <source>
        <strain evidence="2">BB3-R1</strain>
    </source>
</reference>
<dbReference type="CDD" id="cd00093">
    <property type="entry name" value="HTH_XRE"/>
    <property type="match status" value="1"/>
</dbReference>
<sequence>MLICPVCTHEMRRRRGNIYICDECEYELEQMTIDYVENKERQKLIAARLKAGFETVHEAANASGYNASYLRGLERGAHPFTPKTAGRLAAAYGCGISDLVD</sequence>
<dbReference type="Proteomes" id="UP001056500">
    <property type="component" value="Chromosome"/>
</dbReference>
<feature type="domain" description="HTH cro/C1-type" evidence="1">
    <location>
        <begin position="44"/>
        <end position="99"/>
    </location>
</feature>
<organism evidence="2 3">
    <name type="scientific">Brevibacillus ruminantium</name>
    <dbReference type="NCBI Taxonomy" id="2950604"/>
    <lineage>
        <taxon>Bacteria</taxon>
        <taxon>Bacillati</taxon>
        <taxon>Bacillota</taxon>
        <taxon>Bacilli</taxon>
        <taxon>Bacillales</taxon>
        <taxon>Paenibacillaceae</taxon>
        <taxon>Brevibacillus</taxon>
    </lineage>
</organism>
<evidence type="ECO:0000313" key="3">
    <source>
        <dbReference type="Proteomes" id="UP001056500"/>
    </source>
</evidence>
<dbReference type="InterPro" id="IPR010982">
    <property type="entry name" value="Lambda_DNA-bd_dom_sf"/>
</dbReference>
<dbReference type="Pfam" id="PF13560">
    <property type="entry name" value="HTH_31"/>
    <property type="match status" value="1"/>
</dbReference>
<dbReference type="PROSITE" id="PS50943">
    <property type="entry name" value="HTH_CROC1"/>
    <property type="match status" value="1"/>
</dbReference>
<dbReference type="RefSeq" id="WP_251872291.1">
    <property type="nucleotide sequence ID" value="NZ_CP098755.1"/>
</dbReference>
<dbReference type="InterPro" id="IPR001387">
    <property type="entry name" value="Cro/C1-type_HTH"/>
</dbReference>
<dbReference type="SUPFAM" id="SSF47413">
    <property type="entry name" value="lambda repressor-like DNA-binding domains"/>
    <property type="match status" value="1"/>
</dbReference>
<name>A0ABY4WDE2_9BACL</name>
<gene>
    <name evidence="2" type="ORF">NDK47_24240</name>
</gene>
<keyword evidence="3" id="KW-1185">Reference proteome</keyword>
<protein>
    <submittedName>
        <fullName evidence="2">Helix-turn-helix domain-containing protein</fullName>
    </submittedName>
</protein>
<accession>A0ABY4WDE2</accession>
<dbReference type="Gene3D" id="1.10.260.40">
    <property type="entry name" value="lambda repressor-like DNA-binding domains"/>
    <property type="match status" value="1"/>
</dbReference>